<protein>
    <submittedName>
        <fullName evidence="15">Vitamin B12 transporter</fullName>
    </submittedName>
</protein>
<dbReference type="OrthoDB" id="9796221at2"/>
<proteinExistence type="inferred from homology"/>
<reference evidence="15 16" key="1">
    <citation type="submission" date="2016-10" db="EMBL/GenBank/DDBJ databases">
        <authorList>
            <person name="de Groot N.N."/>
        </authorList>
    </citation>
    <scope>NUCLEOTIDE SEQUENCE [LARGE SCALE GENOMIC DNA]</scope>
    <source>
        <strain evidence="15 16">S5-249</strain>
    </source>
</reference>
<evidence type="ECO:0000256" key="6">
    <source>
        <dbReference type="ARBA" id="ARBA00023065"/>
    </source>
</evidence>
<dbReference type="GO" id="GO:0044718">
    <property type="term" value="P:siderophore transmembrane transport"/>
    <property type="evidence" value="ECO:0007669"/>
    <property type="project" value="TreeGrafter"/>
</dbReference>
<organism evidence="15 16">
    <name type="scientific">Sphingomonas jatrophae</name>
    <dbReference type="NCBI Taxonomy" id="1166337"/>
    <lineage>
        <taxon>Bacteria</taxon>
        <taxon>Pseudomonadati</taxon>
        <taxon>Pseudomonadota</taxon>
        <taxon>Alphaproteobacteria</taxon>
        <taxon>Sphingomonadales</taxon>
        <taxon>Sphingomonadaceae</taxon>
        <taxon>Sphingomonas</taxon>
    </lineage>
</organism>
<dbReference type="CDD" id="cd01347">
    <property type="entry name" value="ligand_gated_channel"/>
    <property type="match status" value="1"/>
</dbReference>
<dbReference type="RefSeq" id="WP_093309247.1">
    <property type="nucleotide sequence ID" value="NZ_FOZG01000001.1"/>
</dbReference>
<dbReference type="PROSITE" id="PS52016">
    <property type="entry name" value="TONB_DEPENDENT_REC_3"/>
    <property type="match status" value="1"/>
</dbReference>
<keyword evidence="7 11" id="KW-0798">TonB box</keyword>
<evidence type="ECO:0000259" key="14">
    <source>
        <dbReference type="Pfam" id="PF07715"/>
    </source>
</evidence>
<dbReference type="SUPFAM" id="SSF56935">
    <property type="entry name" value="Porins"/>
    <property type="match status" value="1"/>
</dbReference>
<evidence type="ECO:0000313" key="16">
    <source>
        <dbReference type="Proteomes" id="UP000198824"/>
    </source>
</evidence>
<evidence type="ECO:0000256" key="1">
    <source>
        <dbReference type="ARBA" id="ARBA00004571"/>
    </source>
</evidence>
<dbReference type="Gene3D" id="2.170.130.10">
    <property type="entry name" value="TonB-dependent receptor, plug domain"/>
    <property type="match status" value="1"/>
</dbReference>
<evidence type="ECO:0000256" key="9">
    <source>
        <dbReference type="ARBA" id="ARBA00023237"/>
    </source>
</evidence>
<dbReference type="PANTHER" id="PTHR30069">
    <property type="entry name" value="TONB-DEPENDENT OUTER MEMBRANE RECEPTOR"/>
    <property type="match status" value="1"/>
</dbReference>
<accession>A0A1I6JBS1</accession>
<keyword evidence="5 12" id="KW-0732">Signal</keyword>
<evidence type="ECO:0000256" key="12">
    <source>
        <dbReference type="SAM" id="SignalP"/>
    </source>
</evidence>
<keyword evidence="9 10" id="KW-0998">Cell outer membrane</keyword>
<dbReference type="Proteomes" id="UP000198824">
    <property type="component" value="Unassembled WGS sequence"/>
</dbReference>
<dbReference type="EMBL" id="FOZG01000001">
    <property type="protein sequence ID" value="SFR76386.1"/>
    <property type="molecule type" value="Genomic_DNA"/>
</dbReference>
<keyword evidence="16" id="KW-1185">Reference proteome</keyword>
<evidence type="ECO:0000256" key="4">
    <source>
        <dbReference type="ARBA" id="ARBA00022692"/>
    </source>
</evidence>
<feature type="signal peptide" evidence="12">
    <location>
        <begin position="1"/>
        <end position="19"/>
    </location>
</feature>
<feature type="chain" id="PRO_5011567546" evidence="12">
    <location>
        <begin position="20"/>
        <end position="670"/>
    </location>
</feature>
<dbReference type="Pfam" id="PF07715">
    <property type="entry name" value="Plug"/>
    <property type="match status" value="1"/>
</dbReference>
<comment type="subcellular location">
    <subcellularLocation>
        <location evidence="1 10">Cell outer membrane</location>
        <topology evidence="1 10">Multi-pass membrane protein</topology>
    </subcellularLocation>
</comment>
<evidence type="ECO:0000256" key="3">
    <source>
        <dbReference type="ARBA" id="ARBA00022452"/>
    </source>
</evidence>
<dbReference type="InterPro" id="IPR000531">
    <property type="entry name" value="Beta-barrel_TonB"/>
</dbReference>
<dbReference type="AlphaFoldDB" id="A0A1I6JBS1"/>
<dbReference type="InterPro" id="IPR037066">
    <property type="entry name" value="Plug_dom_sf"/>
</dbReference>
<dbReference type="Gene3D" id="2.40.170.20">
    <property type="entry name" value="TonB-dependent receptor, beta-barrel domain"/>
    <property type="match status" value="1"/>
</dbReference>
<gene>
    <name evidence="15" type="ORF">SAMN05192580_0071</name>
</gene>
<evidence type="ECO:0000313" key="15">
    <source>
        <dbReference type="EMBL" id="SFR76386.1"/>
    </source>
</evidence>
<dbReference type="GO" id="GO:0009279">
    <property type="term" value="C:cell outer membrane"/>
    <property type="evidence" value="ECO:0007669"/>
    <property type="project" value="UniProtKB-SubCell"/>
</dbReference>
<dbReference type="GO" id="GO:0015344">
    <property type="term" value="F:siderophore uptake transmembrane transporter activity"/>
    <property type="evidence" value="ECO:0007669"/>
    <property type="project" value="TreeGrafter"/>
</dbReference>
<feature type="domain" description="TonB-dependent receptor-like beta-barrel" evidence="13">
    <location>
        <begin position="282"/>
        <end position="644"/>
    </location>
</feature>
<evidence type="ECO:0000256" key="7">
    <source>
        <dbReference type="ARBA" id="ARBA00023077"/>
    </source>
</evidence>
<keyword evidence="8 10" id="KW-0472">Membrane</keyword>
<dbReference type="PANTHER" id="PTHR30069:SF53">
    <property type="entry name" value="COLICIN I RECEPTOR-RELATED"/>
    <property type="match status" value="1"/>
</dbReference>
<dbReference type="InterPro" id="IPR012910">
    <property type="entry name" value="Plug_dom"/>
</dbReference>
<keyword evidence="3 10" id="KW-1134">Transmembrane beta strand</keyword>
<keyword evidence="2 10" id="KW-0813">Transport</keyword>
<evidence type="ECO:0000256" key="5">
    <source>
        <dbReference type="ARBA" id="ARBA00022729"/>
    </source>
</evidence>
<evidence type="ECO:0000256" key="10">
    <source>
        <dbReference type="PROSITE-ProRule" id="PRU01360"/>
    </source>
</evidence>
<keyword evidence="4 10" id="KW-0812">Transmembrane</keyword>
<comment type="similarity">
    <text evidence="10 11">Belongs to the TonB-dependent receptor family.</text>
</comment>
<dbReference type="Pfam" id="PF00593">
    <property type="entry name" value="TonB_dep_Rec_b-barrel"/>
    <property type="match status" value="1"/>
</dbReference>
<dbReference type="InterPro" id="IPR036942">
    <property type="entry name" value="Beta-barrel_TonB_sf"/>
</dbReference>
<evidence type="ECO:0000256" key="2">
    <source>
        <dbReference type="ARBA" id="ARBA00022448"/>
    </source>
</evidence>
<evidence type="ECO:0000256" key="11">
    <source>
        <dbReference type="RuleBase" id="RU003357"/>
    </source>
</evidence>
<keyword evidence="6" id="KW-0406">Ion transport</keyword>
<dbReference type="STRING" id="1166337.SAMN05192580_0071"/>
<evidence type="ECO:0000256" key="8">
    <source>
        <dbReference type="ARBA" id="ARBA00023136"/>
    </source>
</evidence>
<evidence type="ECO:0000259" key="13">
    <source>
        <dbReference type="Pfam" id="PF00593"/>
    </source>
</evidence>
<dbReference type="InterPro" id="IPR039426">
    <property type="entry name" value="TonB-dep_rcpt-like"/>
</dbReference>
<feature type="domain" description="TonB-dependent receptor plug" evidence="14">
    <location>
        <begin position="50"/>
        <end position="153"/>
    </location>
</feature>
<name>A0A1I6JBS1_9SPHN</name>
<sequence>MKFASISLLALAAAAPAFAQSTPGSLDAPDDRDVVVTASRSGDAVPANMIGSSVTVLDAKALESRQTRVLSDVLRDVPGVAVNRTGGVGGQTQVRIRGSEANHVLVFIDGIKASDPFYGEYDFGNLLADESARVEVLRGQQSALYGSDAIGGVITYTTLSGREAPGYTARVEGGSFGTVAGALRAAGTLGETADYALSATGLTTDGFATAEGGERETGSDNAAASAKLNWDAAPNLRVTAVARYSYTKADTNDQDIAATSPVVLGYPVIATVDTPGSYYKNSAFYGLLSAQLSLLDGRWTNALSAQITDANRDGYNAFGYSYGDRGRRYRGNFVSAFRIDGGRAKHRLTLAVDGEREEFRTVDPFGFAFTGESHIDTVGFVGQYDLTVDDALALGASVRHDVNSRFNDATTWRATASYLLDSGTRLRGAYGTGVKAPTSTELFGYSDGQYIGNPDLRPEKSRGWEAGVEQSLMDRRLVLGATYFRNRFFDQIETAYVSVGGQFLTTSRNNDAVTKQRGVETYANLRAGDFRVDASYTYLKAPQTLLALAGPAPAGGGFQSPVVVGGQAVRRPKHIASLNLSYAPEAQPFSATLTIRYNGRQRDYAFNSSFQRLIVGLDDYALVNLAATYDLTERLELFGRVENLFDADYQEVFTFRTPGRAAYGGIRARF</sequence>